<gene>
    <name evidence="1" type="ORF">N7476_003466</name>
</gene>
<dbReference type="OrthoDB" id="4432909at2759"/>
<dbReference type="AlphaFoldDB" id="A0A9W9Q5A0"/>
<keyword evidence="2" id="KW-1185">Reference proteome</keyword>
<sequence length="316" mass="36025">MHWQSKIVDAPLAEHIPFDCLAKEDLGELERRDLEKQFQFPQSLKSQIFPPFTVQHVFCDGAGVHRIVSAFASLLRGETIEPIEEARPSEILFQAPKRGHRLDDLARKQKVHVTRHDLLMAIIAQATIKAFPGLSPTPIGFIYNFNHHLEKPAPLHNTFWPISIPLAQGIDKPHGDDQLIVLAIQVRHAVCAARSPECLELFRERYESMGPKQPLHPANLNPNRPNIQVSSSAHQNWYDISFGPGVKPYYADFHVPVIDVFAYLGWEYHDLIITTKDKEKSGFCIHGSLHTEVWRWLEHICDPSIPAPSQKEYARL</sequence>
<evidence type="ECO:0000313" key="2">
    <source>
        <dbReference type="Proteomes" id="UP001147746"/>
    </source>
</evidence>
<organism evidence="1 2">
    <name type="scientific">Penicillium atrosanguineum</name>
    <dbReference type="NCBI Taxonomy" id="1132637"/>
    <lineage>
        <taxon>Eukaryota</taxon>
        <taxon>Fungi</taxon>
        <taxon>Dikarya</taxon>
        <taxon>Ascomycota</taxon>
        <taxon>Pezizomycotina</taxon>
        <taxon>Eurotiomycetes</taxon>
        <taxon>Eurotiomycetidae</taxon>
        <taxon>Eurotiales</taxon>
        <taxon>Aspergillaceae</taxon>
        <taxon>Penicillium</taxon>
    </lineage>
</organism>
<comment type="caution">
    <text evidence="1">The sequence shown here is derived from an EMBL/GenBank/DDBJ whole genome shotgun (WGS) entry which is preliminary data.</text>
</comment>
<dbReference type="EMBL" id="JAPZBO010000002">
    <property type="protein sequence ID" value="KAJ5324866.1"/>
    <property type="molecule type" value="Genomic_DNA"/>
</dbReference>
<reference evidence="1" key="2">
    <citation type="journal article" date="2023" name="IMA Fungus">
        <title>Comparative genomic study of the Penicillium genus elucidates a diverse pangenome and 15 lateral gene transfer events.</title>
        <authorList>
            <person name="Petersen C."/>
            <person name="Sorensen T."/>
            <person name="Nielsen M.R."/>
            <person name="Sondergaard T.E."/>
            <person name="Sorensen J.L."/>
            <person name="Fitzpatrick D.A."/>
            <person name="Frisvad J.C."/>
            <person name="Nielsen K.L."/>
        </authorList>
    </citation>
    <scope>NUCLEOTIDE SEQUENCE</scope>
    <source>
        <strain evidence="1">IBT 21472</strain>
    </source>
</reference>
<accession>A0A9W9Q5A0</accession>
<name>A0A9W9Q5A0_9EURO</name>
<evidence type="ECO:0000313" key="1">
    <source>
        <dbReference type="EMBL" id="KAJ5324866.1"/>
    </source>
</evidence>
<dbReference type="Gene3D" id="3.30.559.10">
    <property type="entry name" value="Chloramphenicol acetyltransferase-like domain"/>
    <property type="match status" value="1"/>
</dbReference>
<protein>
    <submittedName>
        <fullName evidence="1">Uncharacterized protein</fullName>
    </submittedName>
</protein>
<dbReference type="InterPro" id="IPR023213">
    <property type="entry name" value="CAT-like_dom_sf"/>
</dbReference>
<dbReference type="Proteomes" id="UP001147746">
    <property type="component" value="Unassembled WGS sequence"/>
</dbReference>
<proteinExistence type="predicted"/>
<reference evidence="1" key="1">
    <citation type="submission" date="2022-12" db="EMBL/GenBank/DDBJ databases">
        <authorList>
            <person name="Petersen C."/>
        </authorList>
    </citation>
    <scope>NUCLEOTIDE SEQUENCE</scope>
    <source>
        <strain evidence="1">IBT 21472</strain>
    </source>
</reference>